<protein>
    <submittedName>
        <fullName evidence="2">Flagellar hook-length control protein FliK</fullName>
    </submittedName>
</protein>
<dbReference type="InterPro" id="IPR021136">
    <property type="entry name" value="Flagellar_hook_control-like_C"/>
</dbReference>
<feature type="domain" description="Flagellar hook-length control protein-like C-terminal" evidence="1">
    <location>
        <begin position="417"/>
        <end position="486"/>
    </location>
</feature>
<evidence type="ECO:0000313" key="3">
    <source>
        <dbReference type="Proteomes" id="UP001486565"/>
    </source>
</evidence>
<keyword evidence="2" id="KW-0969">Cilium</keyword>
<keyword evidence="2" id="KW-0282">Flagellum</keyword>
<organism evidence="2 3">
    <name type="scientific">Defluviitalea saccharophila</name>
    <dbReference type="NCBI Taxonomy" id="879970"/>
    <lineage>
        <taxon>Bacteria</taxon>
        <taxon>Bacillati</taxon>
        <taxon>Bacillota</taxon>
        <taxon>Clostridia</taxon>
        <taxon>Lachnospirales</taxon>
        <taxon>Defluviitaleaceae</taxon>
        <taxon>Defluviitalea</taxon>
    </lineage>
</organism>
<keyword evidence="3" id="KW-1185">Reference proteome</keyword>
<dbReference type="EMBL" id="CP121687">
    <property type="protein sequence ID" value="WZL70349.1"/>
    <property type="molecule type" value="Genomic_DNA"/>
</dbReference>
<dbReference type="Pfam" id="PF02120">
    <property type="entry name" value="Flg_hook"/>
    <property type="match status" value="1"/>
</dbReference>
<accession>A0ABZ2Y4X5</accession>
<sequence length="517" mass="60128">MKVTPFKDISIPTKHISSVEKSFYKLSEGEIFKAQITDIQHGKVLLKLSDGFSIEAKLQNQLLEMKIGQMIFFKVQSNTNDQILIEILKNQNEDPKLNVVLDAINAAKLIVNQENVKLVESLLENQLPIDSNSLQEIFHQIKNHPNISLEEVLFLLKNEMQIDEKNILQLNGYIEHNKNIGEQVNQLLDTIENMENGSHKLEFIKSLTQAKQSEYSINPPLDSEHMSESTHELITLEKEIEVLTYLKDRPESLLENMLKNDYTTLFSAEDLNEEIRSILINDKEVSNFFKNTLKLLTDTNKGKEGLEDILSDKIKEFINIIKNELHIPLENLKNQDNLKEVFNKIYKYVLSVNDIAHKMESPQGKEIAEVSEQIKDNLDFMNQLNKYESYIQIPIRIDHHHSQADLYIFRKKKNKKNDAHSISALIALDLANLGYVEAFVQKNGKDVYCQFRLENEKFEGIFQKYTPRLMNALHNKGYHLKSITFHRLKERFNIIKSPENASNIKEEPKRYSFDMRV</sequence>
<keyword evidence="2" id="KW-0966">Cell projection</keyword>
<dbReference type="Proteomes" id="UP001486565">
    <property type="component" value="Chromosome"/>
</dbReference>
<reference evidence="2 3" key="1">
    <citation type="submission" date="2023-03" db="EMBL/GenBank/DDBJ databases">
        <title>Novel Species.</title>
        <authorList>
            <person name="Ma S."/>
        </authorList>
    </citation>
    <scope>NUCLEOTIDE SEQUENCE [LARGE SCALE GENOMIC DNA]</scope>
    <source>
        <strain evidence="2 3">LIND6LT2</strain>
    </source>
</reference>
<evidence type="ECO:0000313" key="2">
    <source>
        <dbReference type="EMBL" id="WZL70349.1"/>
    </source>
</evidence>
<evidence type="ECO:0000259" key="1">
    <source>
        <dbReference type="Pfam" id="PF02120"/>
    </source>
</evidence>
<dbReference type="RefSeq" id="WP_341877312.1">
    <property type="nucleotide sequence ID" value="NZ_CP121687.1"/>
</dbReference>
<name>A0ABZ2Y4X5_9FIRM</name>
<gene>
    <name evidence="2" type="ORF">QBE51_02120</name>
</gene>
<proteinExistence type="predicted"/>